<reference evidence="1" key="1">
    <citation type="journal article" date="2017" name="Nature">
        <title>The genome of Chenopodium quinoa.</title>
        <authorList>
            <person name="Jarvis D.E."/>
            <person name="Ho Y.S."/>
            <person name="Lightfoot D.J."/>
            <person name="Schmoeckel S.M."/>
            <person name="Li B."/>
            <person name="Borm T.J.A."/>
            <person name="Ohyanagi H."/>
            <person name="Mineta K."/>
            <person name="Michell C.T."/>
            <person name="Saber N."/>
            <person name="Kharbatia N.M."/>
            <person name="Rupper R.R."/>
            <person name="Sharp A.R."/>
            <person name="Dally N."/>
            <person name="Boughton B.A."/>
            <person name="Woo Y.H."/>
            <person name="Gao G."/>
            <person name="Schijlen E.G.W.M."/>
            <person name="Guo X."/>
            <person name="Momin A.A."/>
            <person name="Negrao S."/>
            <person name="Al-Babili S."/>
            <person name="Gehring C."/>
            <person name="Roessner U."/>
            <person name="Jung C."/>
            <person name="Murphy K."/>
            <person name="Arold S.T."/>
            <person name="Gojobori T."/>
            <person name="van der Linden C.G."/>
            <person name="van Loo E.N."/>
            <person name="Jellen E.N."/>
            <person name="Maughan P.J."/>
            <person name="Tester M."/>
        </authorList>
    </citation>
    <scope>NUCLEOTIDE SEQUENCE [LARGE SCALE GENOMIC DNA]</scope>
    <source>
        <strain evidence="1">cv. PI 614886</strain>
    </source>
</reference>
<dbReference type="Gramene" id="AUR62033192-RA">
    <property type="protein sequence ID" value="AUR62033192-RA:cds"/>
    <property type="gene ID" value="AUR62033192"/>
</dbReference>
<sequence length="467" mass="52663">MRCALFGEQVQAYHDVFHTTAKYEISKAPISPVDDQYKINLEELPYQMTIGHQTVVQRLDAEIDPILPKYQPLASIPRAPEPDARYDVAATVLFVEEQARMIPNSWGRESPVCEIVITDSSQDHSVTVSTWNDLTINACNELNNWAATFNIVGFTALKALTARGFTLTTTMSTRIIHEPEGTRVDMLREWIKLYPQVLQDRQASVLNIKYLSAKKTIISIADLRNKKPRNVEQDETFWIKVTIPEPNLSKVYAYVGCVNCGKRTNLRIGTPFPCPSCIKGDSYSTYRLISFREIAALISTKPFFVKVGPTNELSSNNVLIWILKAIEVEDEAAQPTTAHTISVVHSTNEEAATIENLEKVQHELNLEVKAHGKQPLLTDYETTLGFSQDPDAIDDAAFAELVQIEQYTKTANSPEPQQLMFKPLQIKEPETFEPTGSMRMLPTWVQHSRKRSIGKDSTKHSLTLLQN</sequence>
<dbReference type="InterPro" id="IPR012340">
    <property type="entry name" value="NA-bd_OB-fold"/>
</dbReference>
<evidence type="ECO:0000313" key="2">
    <source>
        <dbReference type="Proteomes" id="UP000596660"/>
    </source>
</evidence>
<name>A0A803MPJ1_CHEQI</name>
<evidence type="ECO:0000313" key="1">
    <source>
        <dbReference type="EnsemblPlants" id="AUR62033192-RA:cds"/>
    </source>
</evidence>
<dbReference type="EnsemblPlants" id="AUR62033192-RA">
    <property type="protein sequence ID" value="AUR62033192-RA:cds"/>
    <property type="gene ID" value="AUR62033192"/>
</dbReference>
<keyword evidence="2" id="KW-1185">Reference proteome</keyword>
<proteinExistence type="predicted"/>
<dbReference type="Gene3D" id="2.40.50.140">
    <property type="entry name" value="Nucleic acid-binding proteins"/>
    <property type="match status" value="2"/>
</dbReference>
<dbReference type="Proteomes" id="UP000596660">
    <property type="component" value="Unplaced"/>
</dbReference>
<evidence type="ECO:0008006" key="3">
    <source>
        <dbReference type="Google" id="ProtNLM"/>
    </source>
</evidence>
<dbReference type="AlphaFoldDB" id="A0A803MPJ1"/>
<reference evidence="1" key="2">
    <citation type="submission" date="2021-03" db="UniProtKB">
        <authorList>
            <consortium name="EnsemblPlants"/>
        </authorList>
    </citation>
    <scope>IDENTIFICATION</scope>
</reference>
<protein>
    <recommendedName>
        <fullName evidence="3">Replication factor A C-terminal domain-containing protein</fullName>
    </recommendedName>
</protein>
<accession>A0A803MPJ1</accession>
<dbReference type="SUPFAM" id="SSF50249">
    <property type="entry name" value="Nucleic acid-binding proteins"/>
    <property type="match status" value="1"/>
</dbReference>
<organism evidence="1 2">
    <name type="scientific">Chenopodium quinoa</name>
    <name type="common">Quinoa</name>
    <dbReference type="NCBI Taxonomy" id="63459"/>
    <lineage>
        <taxon>Eukaryota</taxon>
        <taxon>Viridiplantae</taxon>
        <taxon>Streptophyta</taxon>
        <taxon>Embryophyta</taxon>
        <taxon>Tracheophyta</taxon>
        <taxon>Spermatophyta</taxon>
        <taxon>Magnoliopsida</taxon>
        <taxon>eudicotyledons</taxon>
        <taxon>Gunneridae</taxon>
        <taxon>Pentapetalae</taxon>
        <taxon>Caryophyllales</taxon>
        <taxon>Chenopodiaceae</taxon>
        <taxon>Chenopodioideae</taxon>
        <taxon>Atripliceae</taxon>
        <taxon>Chenopodium</taxon>
    </lineage>
</organism>